<organism evidence="2">
    <name type="scientific">Corynebacterium jeikeium</name>
    <dbReference type="NCBI Taxonomy" id="38289"/>
    <lineage>
        <taxon>Bacteria</taxon>
        <taxon>Bacillati</taxon>
        <taxon>Actinomycetota</taxon>
        <taxon>Actinomycetes</taxon>
        <taxon>Mycobacteriales</taxon>
        <taxon>Corynebacteriaceae</taxon>
        <taxon>Corynebacterium</taxon>
    </lineage>
</organism>
<name>Q79JE2_CORJE</name>
<feature type="domain" description="DUF2089" evidence="1">
    <location>
        <begin position="9"/>
        <end position="53"/>
    </location>
</feature>
<proteinExistence type="predicted"/>
<dbReference type="OMA" id="YPTIRLR"/>
<gene>
    <name evidence="2" type="primary">blsA</name>
</gene>
<dbReference type="InterPro" id="IPR018658">
    <property type="entry name" value="DUF2089"/>
</dbReference>
<accession>Q79JE2</accession>
<keyword evidence="2" id="KW-0614">Plasmid</keyword>
<dbReference type="Pfam" id="PF09862">
    <property type="entry name" value="DUF2089"/>
    <property type="match status" value="1"/>
</dbReference>
<dbReference type="EMBL" id="AY266269">
    <property type="protein sequence ID" value="AAP22007.1"/>
    <property type="molecule type" value="Genomic_DNA"/>
</dbReference>
<reference evidence="2" key="1">
    <citation type="journal article" date="2006" name="J. Biotechnol.">
        <title>Under the influence of the active deodorant ingredient 4-hydroxy-3-methoxybenzyl alcohol, the skin bacterium Corynebacterium jeikeium moderately responds with differential gene expression.</title>
        <authorList>
            <person name="Brune I."/>
            <person name="Becker A."/>
            <person name="Paarmann D."/>
            <person name="Albersmeier A."/>
            <person name="Kalinowski J."/>
            <person name="Puhler A."/>
            <person name="Tauch A."/>
        </authorList>
    </citation>
    <scope>NUCLEOTIDE SEQUENCE</scope>
    <source>
        <strain evidence="2">A501</strain>
        <plasmid evidence="2">pA501</plasmid>
    </source>
</reference>
<dbReference type="AlphaFoldDB" id="Q79JE2"/>
<evidence type="ECO:0000259" key="1">
    <source>
        <dbReference type="Pfam" id="PF09862"/>
    </source>
</evidence>
<sequence length="92" mass="10587">MVTKWIQNLSQSDLALLKNFVVQSGNIKSLSAQYSVSYPTMRARLDTLIEKIKIGDEEPDTFIAQLQAYAIDRKVPSQFVQEIAEIYYTRKE</sequence>
<dbReference type="RefSeq" id="WP_010976351.1">
    <property type="nucleotide sequence ID" value="NC_004774.1"/>
</dbReference>
<protein>
    <submittedName>
        <fullName evidence="2">BlsA</fullName>
    </submittedName>
</protein>
<evidence type="ECO:0000313" key="2">
    <source>
        <dbReference type="EMBL" id="AAP22007.1"/>
    </source>
</evidence>
<geneLocation type="plasmid" evidence="2">
    <name>pA501</name>
</geneLocation>